<keyword evidence="6 7" id="KW-0067">ATP-binding</keyword>
<comment type="subcellular location">
    <subcellularLocation>
        <location evidence="1 7 8">Cytoplasm</location>
    </subcellularLocation>
</comment>
<feature type="binding site" evidence="7">
    <location>
        <begin position="108"/>
        <end position="114"/>
    </location>
    <ligand>
        <name>ATP</name>
        <dbReference type="ChEBI" id="CHEBI:30616"/>
    </ligand>
</feature>
<dbReference type="PANTHER" id="PTHR43692:SF1">
    <property type="entry name" value="UDP-N-ACETYLMURAMOYLALANINE--D-GLUTAMATE LIGASE"/>
    <property type="match status" value="1"/>
</dbReference>
<dbReference type="GO" id="GO:0008360">
    <property type="term" value="P:regulation of cell shape"/>
    <property type="evidence" value="ECO:0007669"/>
    <property type="project" value="UniProtKB-KW"/>
</dbReference>
<comment type="pathway">
    <text evidence="2 7 8">Cell wall biogenesis; peptidoglycan biosynthesis.</text>
</comment>
<dbReference type="Pfam" id="PF08245">
    <property type="entry name" value="Mur_ligase_M"/>
    <property type="match status" value="1"/>
</dbReference>
<dbReference type="UniPathway" id="UPA00219"/>
<comment type="similarity">
    <text evidence="7">Belongs to the MurCDEF family.</text>
</comment>
<dbReference type="Pfam" id="PF21799">
    <property type="entry name" value="MurD-like_N"/>
    <property type="match status" value="1"/>
</dbReference>
<dbReference type="SUPFAM" id="SSF53244">
    <property type="entry name" value="MurD-like peptide ligases, peptide-binding domain"/>
    <property type="match status" value="1"/>
</dbReference>
<keyword evidence="7 8" id="KW-0131">Cell cycle</keyword>
<dbReference type="GO" id="GO:0008764">
    <property type="term" value="F:UDP-N-acetylmuramoylalanine-D-glutamate ligase activity"/>
    <property type="evidence" value="ECO:0007669"/>
    <property type="project" value="UniProtKB-UniRule"/>
</dbReference>
<dbReference type="AlphaFoldDB" id="A0A1I3SWF9"/>
<comment type="function">
    <text evidence="7 8">Cell wall formation. Catalyzes the addition of glutamate to the nucleotide precursor UDP-N-acetylmuramoyl-L-alanine (UMA).</text>
</comment>
<keyword evidence="3 7" id="KW-0963">Cytoplasm</keyword>
<keyword evidence="5 7" id="KW-0547">Nucleotide-binding</keyword>
<feature type="domain" description="Mur ligase central" evidence="10">
    <location>
        <begin position="106"/>
        <end position="235"/>
    </location>
</feature>
<dbReference type="GO" id="GO:0009252">
    <property type="term" value="P:peptidoglycan biosynthetic process"/>
    <property type="evidence" value="ECO:0007669"/>
    <property type="project" value="UniProtKB-UniRule"/>
</dbReference>
<feature type="domain" description="Mur ligase C-terminal" evidence="9">
    <location>
        <begin position="309"/>
        <end position="431"/>
    </location>
</feature>
<dbReference type="InterPro" id="IPR036565">
    <property type="entry name" value="Mur-like_cat_sf"/>
</dbReference>
<dbReference type="RefSeq" id="WP_092056924.1">
    <property type="nucleotide sequence ID" value="NZ_FOQD01000026.1"/>
</dbReference>
<accession>A0A1I3SWF9</accession>
<dbReference type="EMBL" id="FOQD01000026">
    <property type="protein sequence ID" value="SFJ63095.1"/>
    <property type="molecule type" value="Genomic_DNA"/>
</dbReference>
<keyword evidence="4 7" id="KW-0436">Ligase</keyword>
<sequence length="456" mass="49089">MGLGHFGGGLGAVKYLLDRGAMVTVTDLRSADELADSLSQLDVSQLEALVLGEHRDNLFTRAELLVVNPAVKPGNRYVELARTVGVPITSEINLFWQHCRGKKLVVTGSTGKSTTASLIHQFLQAAGVPSRLGGNIGVSLLPLVDEITPDEWVVLELSSFQLAALDELRPRPDIAVVTNFFPNHLDWHGTLDAYREAKQTAVCWQTKNEIAVLNADDADSALWPTDAKVVWYGKECWRDRPGVVVGDNHLIVRSSSGGWKIELTDLAPYLRTPHGLMNVAAAFGAVTVALGIPVDKLAGALLNFQGLPHRMQTVAEIEGRTFINDSKATTPEATIAALKSLLQPAILIAGGKDKGADLTELAQTIRSKTKAVALIGDTATALEQLLTTPTSDHARSASALRIERCNTLAAAVEWAWQQSAPGDAILLSPACASHGEFANYEQRGEQFIEFVKSVIQ</sequence>
<keyword evidence="7 8" id="KW-0132">Cell division</keyword>
<dbReference type="NCBIfam" id="TIGR01087">
    <property type="entry name" value="murD"/>
    <property type="match status" value="1"/>
</dbReference>
<evidence type="ECO:0000259" key="9">
    <source>
        <dbReference type="Pfam" id="PF02875"/>
    </source>
</evidence>
<evidence type="ECO:0000313" key="12">
    <source>
        <dbReference type="Proteomes" id="UP000199518"/>
    </source>
</evidence>
<evidence type="ECO:0000256" key="8">
    <source>
        <dbReference type="RuleBase" id="RU003664"/>
    </source>
</evidence>
<evidence type="ECO:0000256" key="5">
    <source>
        <dbReference type="ARBA" id="ARBA00022741"/>
    </source>
</evidence>
<dbReference type="HAMAP" id="MF_00639">
    <property type="entry name" value="MurD"/>
    <property type="match status" value="1"/>
</dbReference>
<keyword evidence="7 8" id="KW-0573">Peptidoglycan synthesis</keyword>
<evidence type="ECO:0000256" key="2">
    <source>
        <dbReference type="ARBA" id="ARBA00004752"/>
    </source>
</evidence>
<dbReference type="InterPro" id="IPR005762">
    <property type="entry name" value="MurD"/>
</dbReference>
<dbReference type="PANTHER" id="PTHR43692">
    <property type="entry name" value="UDP-N-ACETYLMURAMOYLALANINE--D-GLUTAMATE LIGASE"/>
    <property type="match status" value="1"/>
</dbReference>
<dbReference type="Gene3D" id="3.40.50.720">
    <property type="entry name" value="NAD(P)-binding Rossmann-like Domain"/>
    <property type="match status" value="1"/>
</dbReference>
<dbReference type="SUPFAM" id="SSF53623">
    <property type="entry name" value="MurD-like peptide ligases, catalytic domain"/>
    <property type="match status" value="1"/>
</dbReference>
<gene>
    <name evidence="7" type="primary">murD</name>
    <name evidence="11" type="ORF">SAMN05421753_12615</name>
</gene>
<dbReference type="Pfam" id="PF02875">
    <property type="entry name" value="Mur_ligase_C"/>
    <property type="match status" value="1"/>
</dbReference>
<protein>
    <recommendedName>
        <fullName evidence="7 8">UDP-N-acetylmuramoylalanine--D-glutamate ligase</fullName>
        <ecNumber evidence="7 8">6.3.2.9</ecNumber>
    </recommendedName>
    <alternativeName>
        <fullName evidence="7">D-glutamic acid-adding enzyme</fullName>
    </alternativeName>
    <alternativeName>
        <fullName evidence="7">UDP-N-acetylmuramoyl-L-alanyl-D-glutamate synthetase</fullName>
    </alternativeName>
</protein>
<comment type="catalytic activity">
    <reaction evidence="7 8">
        <text>UDP-N-acetyl-alpha-D-muramoyl-L-alanine + D-glutamate + ATP = UDP-N-acetyl-alpha-D-muramoyl-L-alanyl-D-glutamate + ADP + phosphate + H(+)</text>
        <dbReference type="Rhea" id="RHEA:16429"/>
        <dbReference type="ChEBI" id="CHEBI:15378"/>
        <dbReference type="ChEBI" id="CHEBI:29986"/>
        <dbReference type="ChEBI" id="CHEBI:30616"/>
        <dbReference type="ChEBI" id="CHEBI:43474"/>
        <dbReference type="ChEBI" id="CHEBI:83898"/>
        <dbReference type="ChEBI" id="CHEBI:83900"/>
        <dbReference type="ChEBI" id="CHEBI:456216"/>
        <dbReference type="EC" id="6.3.2.9"/>
    </reaction>
</comment>
<dbReference type="InterPro" id="IPR013221">
    <property type="entry name" value="Mur_ligase_cen"/>
</dbReference>
<evidence type="ECO:0000256" key="4">
    <source>
        <dbReference type="ARBA" id="ARBA00022598"/>
    </source>
</evidence>
<organism evidence="11 12">
    <name type="scientific">Planctomicrobium piriforme</name>
    <dbReference type="NCBI Taxonomy" id="1576369"/>
    <lineage>
        <taxon>Bacteria</taxon>
        <taxon>Pseudomonadati</taxon>
        <taxon>Planctomycetota</taxon>
        <taxon>Planctomycetia</taxon>
        <taxon>Planctomycetales</taxon>
        <taxon>Planctomycetaceae</taxon>
        <taxon>Planctomicrobium</taxon>
    </lineage>
</organism>
<dbReference type="EC" id="6.3.2.9" evidence="7 8"/>
<dbReference type="Gene3D" id="3.90.190.20">
    <property type="entry name" value="Mur ligase, C-terminal domain"/>
    <property type="match status" value="1"/>
</dbReference>
<dbReference type="Gene3D" id="3.40.1190.10">
    <property type="entry name" value="Mur-like, catalytic domain"/>
    <property type="match status" value="1"/>
</dbReference>
<dbReference type="SUPFAM" id="SSF51984">
    <property type="entry name" value="MurCD N-terminal domain"/>
    <property type="match status" value="1"/>
</dbReference>
<dbReference type="Proteomes" id="UP000199518">
    <property type="component" value="Unassembled WGS sequence"/>
</dbReference>
<evidence type="ECO:0000256" key="3">
    <source>
        <dbReference type="ARBA" id="ARBA00022490"/>
    </source>
</evidence>
<dbReference type="InterPro" id="IPR036615">
    <property type="entry name" value="Mur_ligase_C_dom_sf"/>
</dbReference>
<dbReference type="GO" id="GO:0071555">
    <property type="term" value="P:cell wall organization"/>
    <property type="evidence" value="ECO:0007669"/>
    <property type="project" value="UniProtKB-KW"/>
</dbReference>
<evidence type="ECO:0000313" key="11">
    <source>
        <dbReference type="EMBL" id="SFJ63095.1"/>
    </source>
</evidence>
<keyword evidence="7 8" id="KW-0133">Cell shape</keyword>
<keyword evidence="12" id="KW-1185">Reference proteome</keyword>
<proteinExistence type="inferred from homology"/>
<dbReference type="InterPro" id="IPR004101">
    <property type="entry name" value="Mur_ligase_C"/>
</dbReference>
<name>A0A1I3SWF9_9PLAN</name>
<dbReference type="GO" id="GO:0051301">
    <property type="term" value="P:cell division"/>
    <property type="evidence" value="ECO:0007669"/>
    <property type="project" value="UniProtKB-KW"/>
</dbReference>
<dbReference type="GO" id="GO:0005737">
    <property type="term" value="C:cytoplasm"/>
    <property type="evidence" value="ECO:0007669"/>
    <property type="project" value="UniProtKB-SubCell"/>
</dbReference>
<dbReference type="GO" id="GO:0005524">
    <property type="term" value="F:ATP binding"/>
    <property type="evidence" value="ECO:0007669"/>
    <property type="project" value="UniProtKB-UniRule"/>
</dbReference>
<dbReference type="STRING" id="1576369.SAMN05421753_12615"/>
<keyword evidence="7 8" id="KW-0961">Cell wall biogenesis/degradation</keyword>
<evidence type="ECO:0000256" key="7">
    <source>
        <dbReference type="HAMAP-Rule" id="MF_00639"/>
    </source>
</evidence>
<evidence type="ECO:0000256" key="6">
    <source>
        <dbReference type="ARBA" id="ARBA00022840"/>
    </source>
</evidence>
<evidence type="ECO:0000259" key="10">
    <source>
        <dbReference type="Pfam" id="PF08245"/>
    </source>
</evidence>
<evidence type="ECO:0000256" key="1">
    <source>
        <dbReference type="ARBA" id="ARBA00004496"/>
    </source>
</evidence>
<reference evidence="12" key="1">
    <citation type="submission" date="2016-10" db="EMBL/GenBank/DDBJ databases">
        <authorList>
            <person name="Varghese N."/>
            <person name="Submissions S."/>
        </authorList>
    </citation>
    <scope>NUCLEOTIDE SEQUENCE [LARGE SCALE GENOMIC DNA]</scope>
    <source>
        <strain evidence="12">DSM 26348</strain>
    </source>
</reference>